<dbReference type="Gene3D" id="3.40.50.300">
    <property type="entry name" value="P-loop containing nucleotide triphosphate hydrolases"/>
    <property type="match status" value="1"/>
</dbReference>
<evidence type="ECO:0008006" key="2">
    <source>
        <dbReference type="Google" id="ProtNLM"/>
    </source>
</evidence>
<dbReference type="InterPro" id="IPR027417">
    <property type="entry name" value="P-loop_NTPase"/>
</dbReference>
<organism evidence="1">
    <name type="scientific">hydrothermal vent metagenome</name>
    <dbReference type="NCBI Taxonomy" id="652676"/>
    <lineage>
        <taxon>unclassified sequences</taxon>
        <taxon>metagenomes</taxon>
        <taxon>ecological metagenomes</taxon>
    </lineage>
</organism>
<dbReference type="SUPFAM" id="SSF52540">
    <property type="entry name" value="P-loop containing nucleoside triphosphate hydrolases"/>
    <property type="match status" value="1"/>
</dbReference>
<dbReference type="AlphaFoldDB" id="A0A3B0SNV9"/>
<accession>A0A3B0SNV9</accession>
<dbReference type="EMBL" id="UOEF01000458">
    <property type="protein sequence ID" value="VAW06130.1"/>
    <property type="molecule type" value="Genomic_DNA"/>
</dbReference>
<sequence length="371" mass="40291">MYIDKLIETPSQQVRGKRINANRIAAAKRSFVTRRVELADATRIDLDAIPKAGDICLARLVRKGHHQRLELPNGRRARMHPGDEIIVAFGNRYATDQFHARVPERMGPCQLVAAGGIAAESLDRHASTRKPTDIETIGTLCREDGSPINLAEYAMPVDIGRSDRKESFVIAVFGSGMNAGKTTSVCEIVRALDRTNLSTAAVKLTGTGAGGDLWQYQDCGAQAVLDFTDVGHASTMDLNTAELESITDRLIGAVDGKVDCIVVEIADGLLQRETQMMLRSDKFRDRIDSLVLATPDPLSALGGREFLDRLGFKVAAFTGRISASPLFVEELRAVSSIPVLTSQDLETRDRSPIILLQGSTDQPPLEDVGVA</sequence>
<reference evidence="1" key="1">
    <citation type="submission" date="2018-06" db="EMBL/GenBank/DDBJ databases">
        <authorList>
            <person name="Zhirakovskaya E."/>
        </authorList>
    </citation>
    <scope>NUCLEOTIDE SEQUENCE</scope>
</reference>
<protein>
    <recommendedName>
        <fullName evidence="2">DUF1611 domain-containing protein</fullName>
    </recommendedName>
</protein>
<name>A0A3B0SNV9_9ZZZZ</name>
<evidence type="ECO:0000313" key="1">
    <source>
        <dbReference type="EMBL" id="VAW06130.1"/>
    </source>
</evidence>
<gene>
    <name evidence="1" type="ORF">MNBD_ALPHA04-1434</name>
</gene>
<proteinExistence type="predicted"/>